<keyword evidence="3" id="KW-1185">Reference proteome</keyword>
<accession>A0A4D6MRS6</accession>
<dbReference type="EMBL" id="CP039352">
    <property type="protein sequence ID" value="QCE03777.1"/>
    <property type="molecule type" value="Genomic_DNA"/>
</dbReference>
<reference evidence="2 3" key="1">
    <citation type="submission" date="2019-04" db="EMBL/GenBank/DDBJ databases">
        <title>An improved genome assembly and genetic linkage map for asparagus bean, Vigna unguiculata ssp. sesquipedialis.</title>
        <authorList>
            <person name="Xia Q."/>
            <person name="Zhang R."/>
            <person name="Dong Y."/>
        </authorList>
    </citation>
    <scope>NUCLEOTIDE SEQUENCE [LARGE SCALE GENOMIC DNA]</scope>
    <source>
        <tissue evidence="2">Leaf</tissue>
    </source>
</reference>
<dbReference type="Proteomes" id="UP000501690">
    <property type="component" value="Linkage Group LG8"/>
</dbReference>
<evidence type="ECO:0000313" key="3">
    <source>
        <dbReference type="Proteomes" id="UP000501690"/>
    </source>
</evidence>
<dbReference type="EMBL" id="CP039352">
    <property type="protein sequence ID" value="QCE03778.1"/>
    <property type="molecule type" value="Genomic_DNA"/>
</dbReference>
<proteinExistence type="predicted"/>
<gene>
    <name evidence="1" type="ORF">DEO72_LG8g1803</name>
    <name evidence="2" type="ORF">DEO72_LG8g1804</name>
</gene>
<sequence length="153" mass="17222">MPNPSHILNPEVSIEHVHTLAACTNDIFQIFDVPFIDRNAFNYISDMFAMSDDSKVDVTNLKAVGIANLYIYADFKVYKATNTYNMNDTSNAFFADMELGVFDFVVVRPTKALIPSSPTQLQVNEELLQQKLWKMKRVTTSFGCRAVSVVVQG</sequence>
<organism evidence="2 3">
    <name type="scientific">Vigna unguiculata</name>
    <name type="common">Cowpea</name>
    <dbReference type="NCBI Taxonomy" id="3917"/>
    <lineage>
        <taxon>Eukaryota</taxon>
        <taxon>Viridiplantae</taxon>
        <taxon>Streptophyta</taxon>
        <taxon>Embryophyta</taxon>
        <taxon>Tracheophyta</taxon>
        <taxon>Spermatophyta</taxon>
        <taxon>Magnoliopsida</taxon>
        <taxon>eudicotyledons</taxon>
        <taxon>Gunneridae</taxon>
        <taxon>Pentapetalae</taxon>
        <taxon>rosids</taxon>
        <taxon>fabids</taxon>
        <taxon>Fabales</taxon>
        <taxon>Fabaceae</taxon>
        <taxon>Papilionoideae</taxon>
        <taxon>50 kb inversion clade</taxon>
        <taxon>NPAAA clade</taxon>
        <taxon>indigoferoid/millettioid clade</taxon>
        <taxon>Phaseoleae</taxon>
        <taxon>Vigna</taxon>
    </lineage>
</organism>
<name>A0A4D6MRS6_VIGUN</name>
<evidence type="ECO:0000313" key="2">
    <source>
        <dbReference type="EMBL" id="QCE03778.1"/>
    </source>
</evidence>
<evidence type="ECO:0000313" key="1">
    <source>
        <dbReference type="EMBL" id="QCE03777.1"/>
    </source>
</evidence>
<dbReference type="AlphaFoldDB" id="A0A4D6MRS6"/>
<protein>
    <submittedName>
        <fullName evidence="2">Uncharacterized protein</fullName>
    </submittedName>
</protein>